<dbReference type="EMBL" id="CAJHUB010000775">
    <property type="protein sequence ID" value="CAD7692259.1"/>
    <property type="molecule type" value="Genomic_DNA"/>
</dbReference>
<dbReference type="Pfam" id="PF01352">
    <property type="entry name" value="KRAB"/>
    <property type="match status" value="1"/>
</dbReference>
<evidence type="ECO:0000313" key="2">
    <source>
        <dbReference type="EMBL" id="CAD7692259.1"/>
    </source>
</evidence>
<dbReference type="SUPFAM" id="SSF109640">
    <property type="entry name" value="KRAB domain (Kruppel-associated box)"/>
    <property type="match status" value="1"/>
</dbReference>
<proteinExistence type="predicted"/>
<name>A0A811ZTR3_NYCPR</name>
<dbReference type="PANTHER" id="PTHR23232:SF163">
    <property type="entry name" value="ZINC FINGER PROTEIN 589"/>
    <property type="match status" value="1"/>
</dbReference>
<dbReference type="GO" id="GO:0006355">
    <property type="term" value="P:regulation of DNA-templated transcription"/>
    <property type="evidence" value="ECO:0007669"/>
    <property type="project" value="InterPro"/>
</dbReference>
<dbReference type="Proteomes" id="UP000645828">
    <property type="component" value="Unassembled WGS sequence"/>
</dbReference>
<gene>
    <name evidence="2" type="ORF">NYPRO_LOCUS25053</name>
</gene>
<dbReference type="PANTHER" id="PTHR23232">
    <property type="entry name" value="KRAB DOMAIN C2H2 ZINC FINGER"/>
    <property type="match status" value="1"/>
</dbReference>
<evidence type="ECO:0000259" key="1">
    <source>
        <dbReference type="PROSITE" id="PS50805"/>
    </source>
</evidence>
<dbReference type="CDD" id="cd07765">
    <property type="entry name" value="KRAB_A-box"/>
    <property type="match status" value="1"/>
</dbReference>
<dbReference type="InterPro" id="IPR036051">
    <property type="entry name" value="KRAB_dom_sf"/>
</dbReference>
<sequence>MCHRHPRHPQFPAPGPPFAVRTQTFPIWPAAPVAQRFSAPCSPGRDPGDPGLSPMSGSLHGACFSLCLCLCLSLCGLLSFSDVSVDFTWEEWQLLDTVQRNLYRDVMLENYSNLISLGYQATRPEAVVYLEEGEQGMVEREFLSQCSPERQRHRQREKQAPCTGSPMWDSILSLQDRALGQRQAPNRCATQGSPCLVLLDQIPTDHTLKNPYRRKVLCI</sequence>
<feature type="domain" description="KRAB" evidence="1">
    <location>
        <begin position="78"/>
        <end position="149"/>
    </location>
</feature>
<dbReference type="InterPro" id="IPR050169">
    <property type="entry name" value="Krueppel_C2H2_ZnF"/>
</dbReference>
<dbReference type="Gene3D" id="6.10.140.140">
    <property type="match status" value="1"/>
</dbReference>
<dbReference type="PROSITE" id="PS50805">
    <property type="entry name" value="KRAB"/>
    <property type="match status" value="1"/>
</dbReference>
<accession>A0A811ZTR3</accession>
<evidence type="ECO:0000313" key="3">
    <source>
        <dbReference type="Proteomes" id="UP000645828"/>
    </source>
</evidence>
<dbReference type="AlphaFoldDB" id="A0A811ZTR3"/>
<dbReference type="InterPro" id="IPR001909">
    <property type="entry name" value="KRAB"/>
</dbReference>
<organism evidence="2 3">
    <name type="scientific">Nyctereutes procyonoides</name>
    <name type="common">Raccoon dog</name>
    <name type="synonym">Canis procyonoides</name>
    <dbReference type="NCBI Taxonomy" id="34880"/>
    <lineage>
        <taxon>Eukaryota</taxon>
        <taxon>Metazoa</taxon>
        <taxon>Chordata</taxon>
        <taxon>Craniata</taxon>
        <taxon>Vertebrata</taxon>
        <taxon>Euteleostomi</taxon>
        <taxon>Mammalia</taxon>
        <taxon>Eutheria</taxon>
        <taxon>Laurasiatheria</taxon>
        <taxon>Carnivora</taxon>
        <taxon>Caniformia</taxon>
        <taxon>Canidae</taxon>
        <taxon>Nyctereutes</taxon>
    </lineage>
</organism>
<reference evidence="2" key="1">
    <citation type="submission" date="2020-12" db="EMBL/GenBank/DDBJ databases">
        <authorList>
            <consortium name="Molecular Ecology Group"/>
        </authorList>
    </citation>
    <scope>NUCLEOTIDE SEQUENCE</scope>
    <source>
        <strain evidence="2">TBG_1078</strain>
    </source>
</reference>
<keyword evidence="3" id="KW-1185">Reference proteome</keyword>
<comment type="caution">
    <text evidence="2">The sequence shown here is derived from an EMBL/GenBank/DDBJ whole genome shotgun (WGS) entry which is preliminary data.</text>
</comment>
<protein>
    <submittedName>
        <fullName evidence="2">(raccoon dog) hypothetical protein</fullName>
    </submittedName>
</protein>
<dbReference type="SMART" id="SM00349">
    <property type="entry name" value="KRAB"/>
    <property type="match status" value="1"/>
</dbReference>